<dbReference type="OrthoDB" id="364221at2759"/>
<accession>A0A077TU59</accession>
<gene>
    <name evidence="4" type="ORF">PCHAS_1406600</name>
    <name evidence="3" type="ORF">PCHCB_000427700</name>
</gene>
<evidence type="ECO:0000313" key="4">
    <source>
        <dbReference type="EMBL" id="VTZ70742.1"/>
    </source>
</evidence>
<feature type="region of interest" description="Disordered" evidence="1">
    <location>
        <begin position="293"/>
        <end position="330"/>
    </location>
</feature>
<dbReference type="AlphaFoldDB" id="A0A077TU59"/>
<evidence type="ECO:0000256" key="2">
    <source>
        <dbReference type="SAM" id="SignalP"/>
    </source>
</evidence>
<sequence length="511" mass="59711">MKLFHIFFFLIILFIKENIGVKIYSNDSVIFDINSVLKSRLASLYRKGNKLNNYFFSYIEKNGKKNKCYRYIQDTLYDSNTQIMKQEVFKCLNTSKNILQKTFHDVINKIFLYIKNVFLKKYFIFFLLYIININCDALVGQIDDPFILNNYNLKENASPAIYNLKYEEIEIPNTNGIKGWLIRSNKKTNKLFLLLHGYNSNRQACLFFLNILKKLNVHNDTNIFIPDMKNFNERGVEDIYNILRHFKDNMSLNEVNVYTQSSTNLLVLLLSKRYKNKIVSKSKTNLMGNIIPYSNDKKTNASQENAGSNTENTNANKANNSNTKSKGDNKTPAINNDNVIYIDKYIFDSPILNLHRTINVHFKLNDIEKKINAEKALLNADGSNMYDKRNVLSYLMSFFMWLLNNQLKGHLYDFNFNKLLNENDINPSNIYILHSVNDNISLVDILSSEVKQNRLVSLKNIYIFKNGMHANIHEASQAEYSLIIKRILKGFNIFDFLRYIPLKSKMSSLNF</sequence>
<reference evidence="4" key="2">
    <citation type="submission" date="2014-05" db="EMBL/GenBank/DDBJ databases">
        <authorList>
            <person name="Aslett M.A."/>
            <person name="De Silva N."/>
        </authorList>
    </citation>
    <scope>NUCLEOTIDE SEQUENCE</scope>
    <source>
        <strain evidence="4">AS</strain>
    </source>
</reference>
<dbReference type="KEGG" id="pcb:PCHAS_1406600"/>
<name>A0A077TU59_PLACU</name>
<evidence type="ECO:0000313" key="6">
    <source>
        <dbReference type="Proteomes" id="UP000195489"/>
    </source>
</evidence>
<evidence type="ECO:0000256" key="1">
    <source>
        <dbReference type="SAM" id="MobiDB-lite"/>
    </source>
</evidence>
<dbReference type="Proteomes" id="UP000071118">
    <property type="component" value="Chromosome 14"/>
</dbReference>
<evidence type="ECO:0000313" key="5">
    <source>
        <dbReference type="Proteomes" id="UP000071118"/>
    </source>
</evidence>
<reference evidence="4" key="3">
    <citation type="submission" date="2019-05" db="EMBL/GenBank/DDBJ databases">
        <authorList>
            <consortium name="Pathogen Informatics"/>
        </authorList>
    </citation>
    <scope>NUCLEOTIDE SEQUENCE</scope>
    <source>
        <strain evidence="4">AS</strain>
        <strain evidence="3 6">CB</strain>
    </source>
</reference>
<dbReference type="InterPro" id="IPR029058">
    <property type="entry name" value="AB_hydrolase_fold"/>
</dbReference>
<dbReference type="GeneID" id="3491533"/>
<keyword evidence="2" id="KW-0732">Signal</keyword>
<dbReference type="EMBL" id="LK022891">
    <property type="protein sequence ID" value="VTZ70742.1"/>
    <property type="molecule type" value="Genomic_DNA"/>
</dbReference>
<organism evidence="4 5">
    <name type="scientific">Plasmodium chabaudi chabaudi</name>
    <dbReference type="NCBI Taxonomy" id="31271"/>
    <lineage>
        <taxon>Eukaryota</taxon>
        <taxon>Sar</taxon>
        <taxon>Alveolata</taxon>
        <taxon>Apicomplexa</taxon>
        <taxon>Aconoidasida</taxon>
        <taxon>Haemosporida</taxon>
        <taxon>Plasmodiidae</taxon>
        <taxon>Plasmodium</taxon>
        <taxon>Plasmodium (Vinckeia)</taxon>
    </lineage>
</organism>
<dbReference type="EMBL" id="LT608166">
    <property type="protein sequence ID" value="SCN62620.1"/>
    <property type="molecule type" value="Genomic_DNA"/>
</dbReference>
<proteinExistence type="predicted"/>
<feature type="compositionally biased region" description="Low complexity" evidence="1">
    <location>
        <begin position="308"/>
        <end position="324"/>
    </location>
</feature>
<keyword evidence="5" id="KW-1185">Reference proteome</keyword>
<dbReference type="RefSeq" id="XP_016654822.1">
    <property type="nucleotide sequence ID" value="XM_016799547.1"/>
</dbReference>
<evidence type="ECO:0008006" key="7">
    <source>
        <dbReference type="Google" id="ProtNLM"/>
    </source>
</evidence>
<evidence type="ECO:0000313" key="3">
    <source>
        <dbReference type="EMBL" id="SCN62620.1"/>
    </source>
</evidence>
<dbReference type="Gene3D" id="3.40.50.1820">
    <property type="entry name" value="alpha/beta hydrolase"/>
    <property type="match status" value="1"/>
</dbReference>
<reference evidence="4 5" key="1">
    <citation type="journal article" date="2014" name="BMC Biol.">
        <title>A comprehensive evaluation of rodent malaria parasite genomes and gene expression.</title>
        <authorList>
            <person name="Otto T.D."/>
            <person name="Bohme U."/>
            <person name="Jackson A.P."/>
            <person name="Hunt M."/>
            <person name="Franke-Fayard B."/>
            <person name="Hoeijmakers W.A."/>
            <person name="Religa A.A."/>
            <person name="Robertson L."/>
            <person name="Sanders M."/>
            <person name="Ogun S.A."/>
            <person name="Cunningham D."/>
            <person name="Erhart A."/>
            <person name="Billker O."/>
            <person name="Khan S.M."/>
            <person name="Stunnenberg H.G."/>
            <person name="Langhorne J."/>
            <person name="Holder A.A."/>
            <person name="Waters A.P."/>
            <person name="Newbold C.I."/>
            <person name="Pain A."/>
            <person name="Berriman M."/>
            <person name="Janse C.J."/>
        </authorList>
    </citation>
    <scope>NUCLEOTIDE SEQUENCE [LARGE SCALE GENOMIC DNA]</scope>
    <source>
        <strain evidence="4 5">AS</strain>
    </source>
</reference>
<protein>
    <recommendedName>
        <fullName evidence="7">Alpha/beta hydrolase</fullName>
    </recommendedName>
</protein>
<dbReference type="Proteomes" id="UP000195489">
    <property type="component" value="Chromosome 14"/>
</dbReference>
<dbReference type="SUPFAM" id="SSF53474">
    <property type="entry name" value="alpha/beta-Hydrolases"/>
    <property type="match status" value="1"/>
</dbReference>
<dbReference type="VEuPathDB" id="PlasmoDB:PCHAS_1406600"/>
<feature type="chain" id="PRO_5014501736" description="Alpha/beta hydrolase" evidence="2">
    <location>
        <begin position="21"/>
        <end position="511"/>
    </location>
</feature>
<feature type="signal peptide" evidence="2">
    <location>
        <begin position="1"/>
        <end position="20"/>
    </location>
</feature>